<evidence type="ECO:0000313" key="1">
    <source>
        <dbReference type="EMBL" id="KAJ4836481.1"/>
    </source>
</evidence>
<keyword evidence="2" id="KW-1185">Reference proteome</keyword>
<feature type="non-terminal residue" evidence="1">
    <location>
        <position position="1"/>
    </location>
</feature>
<dbReference type="EMBL" id="JAKUCV010004110">
    <property type="protein sequence ID" value="KAJ4836481.1"/>
    <property type="molecule type" value="Genomic_DNA"/>
</dbReference>
<reference evidence="1" key="1">
    <citation type="submission" date="2022-02" db="EMBL/GenBank/DDBJ databases">
        <authorList>
            <person name="Henning P.M."/>
            <person name="McCubbin A.G."/>
            <person name="Shore J.S."/>
        </authorList>
    </citation>
    <scope>NUCLEOTIDE SEQUENCE</scope>
    <source>
        <strain evidence="1">F60SS</strain>
        <tissue evidence="1">Leaves</tissue>
    </source>
</reference>
<organism evidence="1 2">
    <name type="scientific">Turnera subulata</name>
    <dbReference type="NCBI Taxonomy" id="218843"/>
    <lineage>
        <taxon>Eukaryota</taxon>
        <taxon>Viridiplantae</taxon>
        <taxon>Streptophyta</taxon>
        <taxon>Embryophyta</taxon>
        <taxon>Tracheophyta</taxon>
        <taxon>Spermatophyta</taxon>
        <taxon>Magnoliopsida</taxon>
        <taxon>eudicotyledons</taxon>
        <taxon>Gunneridae</taxon>
        <taxon>Pentapetalae</taxon>
        <taxon>rosids</taxon>
        <taxon>fabids</taxon>
        <taxon>Malpighiales</taxon>
        <taxon>Passifloraceae</taxon>
        <taxon>Turnera</taxon>
    </lineage>
</organism>
<accession>A0A9Q0FU88</accession>
<reference evidence="1" key="2">
    <citation type="journal article" date="2023" name="Plants (Basel)">
        <title>Annotation of the Turnera subulata (Passifloraceae) Draft Genome Reveals the S-Locus Evolved after the Divergence of Turneroideae from Passifloroideae in a Stepwise Manner.</title>
        <authorList>
            <person name="Henning P.M."/>
            <person name="Roalson E.H."/>
            <person name="Mir W."/>
            <person name="McCubbin A.G."/>
            <person name="Shore J.S."/>
        </authorList>
    </citation>
    <scope>NUCLEOTIDE SEQUENCE</scope>
    <source>
        <strain evidence="1">F60SS</strain>
    </source>
</reference>
<comment type="caution">
    <text evidence="1">The sequence shown here is derived from an EMBL/GenBank/DDBJ whole genome shotgun (WGS) entry which is preliminary data.</text>
</comment>
<protein>
    <submittedName>
        <fullName evidence="1">Uncharacterized protein</fullName>
    </submittedName>
</protein>
<dbReference type="Proteomes" id="UP001141552">
    <property type="component" value="Unassembled WGS sequence"/>
</dbReference>
<evidence type="ECO:0000313" key="2">
    <source>
        <dbReference type="Proteomes" id="UP001141552"/>
    </source>
</evidence>
<gene>
    <name evidence="1" type="ORF">Tsubulata_048420</name>
</gene>
<dbReference type="AlphaFoldDB" id="A0A9Q0FU88"/>
<proteinExistence type="predicted"/>
<name>A0A9Q0FU88_9ROSI</name>
<sequence length="81" mass="9556">EYLRYIYRERESCRQDDTSLLYNFPHQILTIPPSPPPSQVTCIFMGWKSPSFLHSSFLTTIYQPKKPFLSLEEDFNHSSPT</sequence>